<dbReference type="GO" id="GO:0043190">
    <property type="term" value="C:ATP-binding cassette (ABC) transporter complex"/>
    <property type="evidence" value="ECO:0007669"/>
    <property type="project" value="InterPro"/>
</dbReference>
<comment type="subcellular location">
    <subcellularLocation>
        <location evidence="2">Cell inner membrane</location>
        <topology evidence="2">Multi-pass membrane protein</topology>
    </subcellularLocation>
    <subcellularLocation>
        <location evidence="10">Cell membrane</location>
        <topology evidence="10">Multi-pass membrane protein</topology>
    </subcellularLocation>
</comment>
<dbReference type="RefSeq" id="WP_067554544.1">
    <property type="nucleotide sequence ID" value="NZ_LPXN01000095.1"/>
</dbReference>
<keyword evidence="6 10" id="KW-0812">Transmembrane</keyword>
<dbReference type="InterPro" id="IPR000515">
    <property type="entry name" value="MetI-like"/>
</dbReference>
<proteinExistence type="inferred from homology"/>
<keyword evidence="8 10" id="KW-1133">Transmembrane helix</keyword>
<gene>
    <name evidence="12" type="ORF">AUP43_06750</name>
</gene>
<dbReference type="AlphaFoldDB" id="A0A154W8F8"/>
<dbReference type="Proteomes" id="UP000076400">
    <property type="component" value="Unassembled WGS sequence"/>
</dbReference>
<evidence type="ECO:0000256" key="10">
    <source>
        <dbReference type="RuleBase" id="RU363032"/>
    </source>
</evidence>
<dbReference type="PANTHER" id="PTHR30614:SF20">
    <property type="entry name" value="GLUTAMINE TRANSPORT SYSTEM PERMEASE PROTEIN GLNP"/>
    <property type="match status" value="1"/>
</dbReference>
<comment type="caution">
    <text evidence="12">The sequence shown here is derived from an EMBL/GenBank/DDBJ whole genome shotgun (WGS) entry which is preliminary data.</text>
</comment>
<accession>A0A154W8F8</accession>
<protein>
    <recommendedName>
        <fullName evidence="11">ABC transmembrane type-1 domain-containing protein</fullName>
    </recommendedName>
</protein>
<feature type="transmembrane region" description="Helical" evidence="10">
    <location>
        <begin position="72"/>
        <end position="95"/>
    </location>
</feature>
<dbReference type="Pfam" id="PF00528">
    <property type="entry name" value="BPD_transp_1"/>
    <property type="match status" value="1"/>
</dbReference>
<evidence type="ECO:0000256" key="7">
    <source>
        <dbReference type="ARBA" id="ARBA00022970"/>
    </source>
</evidence>
<reference evidence="12 13" key="1">
    <citation type="submission" date="2015-12" db="EMBL/GenBank/DDBJ databases">
        <title>Genome sequence of Oceanibaculum pacificum MCCC 1A02656.</title>
        <authorList>
            <person name="Lu L."/>
            <person name="Lai Q."/>
            <person name="Shao Z."/>
            <person name="Qian P."/>
        </authorList>
    </citation>
    <scope>NUCLEOTIDE SEQUENCE [LARGE SCALE GENOMIC DNA]</scope>
    <source>
        <strain evidence="12 13">MCCC 1A02656</strain>
    </source>
</reference>
<keyword evidence="4 10" id="KW-0813">Transport</keyword>
<dbReference type="NCBIfam" id="TIGR01726">
    <property type="entry name" value="HEQRo_perm_3TM"/>
    <property type="match status" value="1"/>
</dbReference>
<keyword evidence="13" id="KW-1185">Reference proteome</keyword>
<sequence length="218" mass="23879">MSFDVNFILRNLPVFLEGLTVTVQISALAIAFSLIWGLVVVIARLSRVKALRGLAAAYVELVRNTPVLVQMYFIFFGSAVAGYPISGFMAGLIALSAQNGGYVAEIYRAGIQSISQRQVEAGMALGMQGRQVFSIVVLPQAIRRVIPPISNQGIVIIKDTALVSTLSVAEMTYHARLLTDRTAAAYEVFFTLALFYLLVTTVFSGVMRLLEWRLRVAQ</sequence>
<comment type="similarity">
    <text evidence="3">Belongs to the binding-protein-dependent transport system permease family. HisMQ subfamily.</text>
</comment>
<evidence type="ECO:0000256" key="4">
    <source>
        <dbReference type="ARBA" id="ARBA00022448"/>
    </source>
</evidence>
<comment type="function">
    <text evidence="1">Part of the binding-protein-dependent transport system for glutamine; probably responsible for the translocation of the substrate across the membrane.</text>
</comment>
<evidence type="ECO:0000256" key="6">
    <source>
        <dbReference type="ARBA" id="ARBA00022692"/>
    </source>
</evidence>
<evidence type="ECO:0000256" key="9">
    <source>
        <dbReference type="ARBA" id="ARBA00023136"/>
    </source>
</evidence>
<dbReference type="InterPro" id="IPR010065">
    <property type="entry name" value="AA_ABC_transptr_permease_3TM"/>
</dbReference>
<keyword evidence="9 10" id="KW-0472">Membrane</keyword>
<name>A0A154W8F8_9PROT</name>
<evidence type="ECO:0000313" key="13">
    <source>
        <dbReference type="Proteomes" id="UP000076400"/>
    </source>
</evidence>
<feature type="transmembrane region" description="Helical" evidence="10">
    <location>
        <begin position="20"/>
        <end position="43"/>
    </location>
</feature>
<dbReference type="GO" id="GO:0022857">
    <property type="term" value="F:transmembrane transporter activity"/>
    <property type="evidence" value="ECO:0007669"/>
    <property type="project" value="InterPro"/>
</dbReference>
<keyword evidence="5" id="KW-1003">Cell membrane</keyword>
<dbReference type="OrthoDB" id="7190458at2"/>
<dbReference type="STRING" id="580166.AUP43_06750"/>
<dbReference type="PROSITE" id="PS50928">
    <property type="entry name" value="ABC_TM1"/>
    <property type="match status" value="1"/>
</dbReference>
<organism evidence="12 13">
    <name type="scientific">Oceanibaculum pacificum</name>
    <dbReference type="NCBI Taxonomy" id="580166"/>
    <lineage>
        <taxon>Bacteria</taxon>
        <taxon>Pseudomonadati</taxon>
        <taxon>Pseudomonadota</taxon>
        <taxon>Alphaproteobacteria</taxon>
        <taxon>Rhodospirillales</taxon>
        <taxon>Oceanibaculaceae</taxon>
        <taxon>Oceanibaculum</taxon>
    </lineage>
</organism>
<evidence type="ECO:0000259" key="11">
    <source>
        <dbReference type="PROSITE" id="PS50928"/>
    </source>
</evidence>
<dbReference type="InterPro" id="IPR035906">
    <property type="entry name" value="MetI-like_sf"/>
</dbReference>
<evidence type="ECO:0000313" key="12">
    <source>
        <dbReference type="EMBL" id="KZD09743.1"/>
    </source>
</evidence>
<evidence type="ECO:0000256" key="2">
    <source>
        <dbReference type="ARBA" id="ARBA00004429"/>
    </source>
</evidence>
<dbReference type="GO" id="GO:0006865">
    <property type="term" value="P:amino acid transport"/>
    <property type="evidence" value="ECO:0007669"/>
    <property type="project" value="UniProtKB-KW"/>
</dbReference>
<keyword evidence="7" id="KW-0029">Amino-acid transport</keyword>
<feature type="transmembrane region" description="Helical" evidence="10">
    <location>
        <begin position="188"/>
        <end position="210"/>
    </location>
</feature>
<dbReference type="PANTHER" id="PTHR30614">
    <property type="entry name" value="MEMBRANE COMPONENT OF AMINO ACID ABC TRANSPORTER"/>
    <property type="match status" value="1"/>
</dbReference>
<evidence type="ECO:0000256" key="1">
    <source>
        <dbReference type="ARBA" id="ARBA00003159"/>
    </source>
</evidence>
<evidence type="ECO:0000256" key="3">
    <source>
        <dbReference type="ARBA" id="ARBA00010072"/>
    </source>
</evidence>
<dbReference type="Gene3D" id="1.10.3720.10">
    <property type="entry name" value="MetI-like"/>
    <property type="match status" value="1"/>
</dbReference>
<feature type="domain" description="ABC transmembrane type-1" evidence="11">
    <location>
        <begin position="19"/>
        <end position="207"/>
    </location>
</feature>
<dbReference type="EMBL" id="LPXN01000095">
    <property type="protein sequence ID" value="KZD09743.1"/>
    <property type="molecule type" value="Genomic_DNA"/>
</dbReference>
<dbReference type="CDD" id="cd06261">
    <property type="entry name" value="TM_PBP2"/>
    <property type="match status" value="1"/>
</dbReference>
<evidence type="ECO:0000256" key="8">
    <source>
        <dbReference type="ARBA" id="ARBA00022989"/>
    </source>
</evidence>
<dbReference type="InterPro" id="IPR043429">
    <property type="entry name" value="ArtM/GltK/GlnP/TcyL/YhdX-like"/>
</dbReference>
<dbReference type="SUPFAM" id="SSF161098">
    <property type="entry name" value="MetI-like"/>
    <property type="match status" value="1"/>
</dbReference>
<evidence type="ECO:0000256" key="5">
    <source>
        <dbReference type="ARBA" id="ARBA00022475"/>
    </source>
</evidence>